<dbReference type="EMBL" id="MAYW01000044">
    <property type="protein sequence ID" value="ODS32919.1"/>
    <property type="molecule type" value="Genomic_DNA"/>
</dbReference>
<comment type="caution">
    <text evidence="1">The sequence shown here is derived from an EMBL/GenBank/DDBJ whole genome shotgun (WGS) entry which is preliminary data.</text>
</comment>
<dbReference type="Proteomes" id="UP000094056">
    <property type="component" value="Unassembled WGS sequence"/>
</dbReference>
<gene>
    <name evidence="1" type="ORF">SCARUB_01971</name>
</gene>
<evidence type="ECO:0000313" key="1">
    <source>
        <dbReference type="EMBL" id="ODS32919.1"/>
    </source>
</evidence>
<dbReference type="AlphaFoldDB" id="A0A1E3XBE3"/>
<organism evidence="1 2">
    <name type="scientific">Candidatus Scalindua rubra</name>
    <dbReference type="NCBI Taxonomy" id="1872076"/>
    <lineage>
        <taxon>Bacteria</taxon>
        <taxon>Pseudomonadati</taxon>
        <taxon>Planctomycetota</taxon>
        <taxon>Candidatus Brocadiia</taxon>
        <taxon>Candidatus Brocadiales</taxon>
        <taxon>Candidatus Scalinduaceae</taxon>
        <taxon>Candidatus Scalindua</taxon>
    </lineage>
</organism>
<accession>A0A1E3XBE3</accession>
<evidence type="ECO:0000313" key="2">
    <source>
        <dbReference type="Proteomes" id="UP000094056"/>
    </source>
</evidence>
<name>A0A1E3XBE3_9BACT</name>
<protein>
    <submittedName>
        <fullName evidence="1">Uncharacterized protein</fullName>
    </submittedName>
</protein>
<reference evidence="1 2" key="1">
    <citation type="submission" date="2016-07" db="EMBL/GenBank/DDBJ databases">
        <title>Draft genome of Scalindua rubra, obtained from a brine-seawater interface in the Red Sea, sheds light on salt adaptation in anammox bacteria.</title>
        <authorList>
            <person name="Speth D.R."/>
            <person name="Lagkouvardos I."/>
            <person name="Wang Y."/>
            <person name="Qian P.-Y."/>
            <person name="Dutilh B.E."/>
            <person name="Jetten M.S."/>
        </authorList>
    </citation>
    <scope>NUCLEOTIDE SEQUENCE [LARGE SCALE GENOMIC DNA]</scope>
    <source>
        <strain evidence="1">BSI-1</strain>
    </source>
</reference>
<sequence length="588" mass="68756">MRNPTYTQFMNEVNNFIAKLSKDQLKEVITGLAENSSASNRNNFLHIFENTISPKKHSQNTDIEISLTPDEFMEQIQDYYDRMKEGEFYDEEKDYDAYHRSERRYWDANGYYDDEPEDYSSEDYVIEVLEMLETAKCFFRKEDIDTAYEAYKKLFEIINYPDKMGHDEIFISDFSFETAIGNDIVKEHKCIYYRSFYLKIIDIGKFEDLFLTIKDESNILLTDIIEIDRKPLPKFDKFLTDYIEFLCDNPKNDKHLIDALFIKGGMNEIKSFGYKNGEKHPPVFLYYYNNAKEEGLPKGDLLQLLQDGIKIIPEEYKSRSYLSLDLIDFAKKEKDKKNLLLGYSTAFYSHKSRKNLAYLLDFIISEKKDKEIKKLKNYFKGIDVKELQSNRYYFTEISGCDDIFSLDSSEIEPVTLIVGQYILNGIEPILNFIDTKNYKGFSDKLRYIAATVSLALKTIAGSEKTVLIDLLLDYYCLDKSSEEYSILKNMVNNTAEESSDKENEALLRKLKEIKKISISRVSYILDNKYRKGYERGCLLLTACAEALQIISSDGDVLIFEIDTEFKRYSAFRSYLKKFTAKSSLLKSV</sequence>
<proteinExistence type="predicted"/>